<evidence type="ECO:0000313" key="7">
    <source>
        <dbReference type="EMBL" id="KAJ5533589.1"/>
    </source>
</evidence>
<comment type="caution">
    <text evidence="7">The sequence shown here is derived from an EMBL/GenBank/DDBJ whole genome shotgun (WGS) entry which is preliminary data.</text>
</comment>
<protein>
    <submittedName>
        <fullName evidence="7">C6 zinc finger domain-containing protein</fullName>
    </submittedName>
</protein>
<evidence type="ECO:0000256" key="2">
    <source>
        <dbReference type="ARBA" id="ARBA00022833"/>
    </source>
</evidence>
<keyword evidence="6" id="KW-0539">Nucleus</keyword>
<organism evidence="7 8">
    <name type="scientific">Penicillium frequentans</name>
    <dbReference type="NCBI Taxonomy" id="3151616"/>
    <lineage>
        <taxon>Eukaryota</taxon>
        <taxon>Fungi</taxon>
        <taxon>Dikarya</taxon>
        <taxon>Ascomycota</taxon>
        <taxon>Pezizomycotina</taxon>
        <taxon>Eurotiomycetes</taxon>
        <taxon>Eurotiomycetidae</taxon>
        <taxon>Eurotiales</taxon>
        <taxon>Aspergillaceae</taxon>
        <taxon>Penicillium</taxon>
    </lineage>
</organism>
<dbReference type="GO" id="GO:0046872">
    <property type="term" value="F:metal ion binding"/>
    <property type="evidence" value="ECO:0007669"/>
    <property type="project" value="UniProtKB-KW"/>
</dbReference>
<evidence type="ECO:0000256" key="1">
    <source>
        <dbReference type="ARBA" id="ARBA00022723"/>
    </source>
</evidence>
<evidence type="ECO:0000256" key="4">
    <source>
        <dbReference type="ARBA" id="ARBA00023125"/>
    </source>
</evidence>
<name>A0AAD6CRA1_9EURO</name>
<accession>A0AAD6CRA1</accession>
<evidence type="ECO:0000313" key="8">
    <source>
        <dbReference type="Proteomes" id="UP001220324"/>
    </source>
</evidence>
<dbReference type="AlphaFoldDB" id="A0AAD6CRA1"/>
<evidence type="ECO:0000256" key="3">
    <source>
        <dbReference type="ARBA" id="ARBA00023015"/>
    </source>
</evidence>
<dbReference type="PANTHER" id="PTHR36206:SF13">
    <property type="entry name" value="TRANSCRIPTIONAL REGULATORY PROTEIN MOC3"/>
    <property type="match status" value="1"/>
</dbReference>
<evidence type="ECO:0000256" key="5">
    <source>
        <dbReference type="ARBA" id="ARBA00023163"/>
    </source>
</evidence>
<sequence length="367" mass="41097">MSHNQPAVRYAAVSISSLFEDSQGISTNDQLANRLAISRYNIAIRHIATSNDGCLDTAVVASILFMSIELLRGCPTEAMIHYKHGRRILASYKASPVLLNIFRYFNVFALYLSDSSGLPPLSLADLLSPPPFVTLIQAQETLDWLTYRSMKVAFALDQSAANPSDHEAYLQAHLMKSSLDTDLDAWSHDAGLFTSPDSVQGTTTYQMLRVRWLVCKIWTDVDLYENATDLIDGMFQGTSNITFGVAGVNSSKLGDFLSSSEISPILYFMLMKCSNLQTRLAALALFRKKCRSVEISWDHKMLYLEAKSSIENDHGVLIDFEWKEAEELENLIGDKNFNSPMCSGFQFMCPWPIVLVDVCERVHQSSQ</sequence>
<keyword evidence="2" id="KW-0862">Zinc</keyword>
<evidence type="ECO:0000256" key="6">
    <source>
        <dbReference type="ARBA" id="ARBA00023242"/>
    </source>
</evidence>
<keyword evidence="1" id="KW-0479">Metal-binding</keyword>
<proteinExistence type="predicted"/>
<keyword evidence="3" id="KW-0805">Transcription regulation</keyword>
<keyword evidence="5" id="KW-0804">Transcription</keyword>
<dbReference type="Proteomes" id="UP001220324">
    <property type="component" value="Unassembled WGS sequence"/>
</dbReference>
<dbReference type="InterPro" id="IPR052360">
    <property type="entry name" value="Transcr_Regulatory_Proteins"/>
</dbReference>
<dbReference type="PANTHER" id="PTHR36206">
    <property type="entry name" value="ASPERCRYPTIN BIOSYNTHESIS CLUSTER-SPECIFIC TRANSCRIPTION REGULATOR ATNN-RELATED"/>
    <property type="match status" value="1"/>
</dbReference>
<keyword evidence="8" id="KW-1185">Reference proteome</keyword>
<reference evidence="7 8" key="1">
    <citation type="journal article" date="2023" name="IMA Fungus">
        <title>Comparative genomic study of the Penicillium genus elucidates a diverse pangenome and 15 lateral gene transfer events.</title>
        <authorList>
            <person name="Petersen C."/>
            <person name="Sorensen T."/>
            <person name="Nielsen M.R."/>
            <person name="Sondergaard T.E."/>
            <person name="Sorensen J.L."/>
            <person name="Fitzpatrick D.A."/>
            <person name="Frisvad J.C."/>
            <person name="Nielsen K.L."/>
        </authorList>
    </citation>
    <scope>NUCLEOTIDE SEQUENCE [LARGE SCALE GENOMIC DNA]</scope>
    <source>
        <strain evidence="7 8">IBT 35679</strain>
    </source>
</reference>
<dbReference type="EMBL" id="JAQIZZ010000007">
    <property type="protein sequence ID" value="KAJ5533589.1"/>
    <property type="molecule type" value="Genomic_DNA"/>
</dbReference>
<keyword evidence="4" id="KW-0238">DNA-binding</keyword>
<gene>
    <name evidence="7" type="ORF">N7494_010141</name>
</gene>
<dbReference type="GO" id="GO:0003677">
    <property type="term" value="F:DNA binding"/>
    <property type="evidence" value="ECO:0007669"/>
    <property type="project" value="UniProtKB-KW"/>
</dbReference>